<organism evidence="1 2">
    <name type="scientific">Symbiodinium microadriaticum</name>
    <name type="common">Dinoflagellate</name>
    <name type="synonym">Zooxanthella microadriatica</name>
    <dbReference type="NCBI Taxonomy" id="2951"/>
    <lineage>
        <taxon>Eukaryota</taxon>
        <taxon>Sar</taxon>
        <taxon>Alveolata</taxon>
        <taxon>Dinophyceae</taxon>
        <taxon>Suessiales</taxon>
        <taxon>Symbiodiniaceae</taxon>
        <taxon>Symbiodinium</taxon>
    </lineage>
</organism>
<dbReference type="Proteomes" id="UP000186817">
    <property type="component" value="Unassembled WGS sequence"/>
</dbReference>
<comment type="caution">
    <text evidence="1">The sequence shown here is derived from an EMBL/GenBank/DDBJ whole genome shotgun (WGS) entry which is preliminary data.</text>
</comment>
<proteinExistence type="predicted"/>
<sequence length="105" mass="11533">MAEGDHVGIGGWVSTKHGLAWFAETYTMDEIRAIWPFLTKDRAPPAVRKSDMYDFVLRAQASATPRASGNLRASRKALGTLAHHSVPPARSISYIDDIGISEMAY</sequence>
<name>A0A1Q9BT58_SYMMI</name>
<dbReference type="AlphaFoldDB" id="A0A1Q9BT58"/>
<protein>
    <submittedName>
        <fullName evidence="1">Uncharacterized protein</fullName>
    </submittedName>
</protein>
<gene>
    <name evidence="1" type="ORF">AK812_SmicGene46745</name>
</gene>
<dbReference type="EMBL" id="LSRX01004608">
    <property type="protein sequence ID" value="OLP73873.1"/>
    <property type="molecule type" value="Genomic_DNA"/>
</dbReference>
<keyword evidence="2" id="KW-1185">Reference proteome</keyword>
<evidence type="ECO:0000313" key="1">
    <source>
        <dbReference type="EMBL" id="OLP73873.1"/>
    </source>
</evidence>
<evidence type="ECO:0000313" key="2">
    <source>
        <dbReference type="Proteomes" id="UP000186817"/>
    </source>
</evidence>
<reference evidence="1 2" key="1">
    <citation type="submission" date="2016-02" db="EMBL/GenBank/DDBJ databases">
        <title>Genome analysis of coral dinoflagellate symbionts highlights evolutionary adaptations to a symbiotic lifestyle.</title>
        <authorList>
            <person name="Aranda M."/>
            <person name="Li Y."/>
            <person name="Liew Y.J."/>
            <person name="Baumgarten S."/>
            <person name="Simakov O."/>
            <person name="Wilson M."/>
            <person name="Piel J."/>
            <person name="Ashoor H."/>
            <person name="Bougouffa S."/>
            <person name="Bajic V.B."/>
            <person name="Ryu T."/>
            <person name="Ravasi T."/>
            <person name="Bayer T."/>
            <person name="Micklem G."/>
            <person name="Kim H."/>
            <person name="Bhak J."/>
            <person name="Lajeunesse T.C."/>
            <person name="Voolstra C.R."/>
        </authorList>
    </citation>
    <scope>NUCLEOTIDE SEQUENCE [LARGE SCALE GENOMIC DNA]</scope>
    <source>
        <strain evidence="1 2">CCMP2467</strain>
    </source>
</reference>
<accession>A0A1Q9BT58</accession>